<evidence type="ECO:0000313" key="2">
    <source>
        <dbReference type="EMBL" id="KAJ1972708.1"/>
    </source>
</evidence>
<comment type="caution">
    <text evidence="2">The sequence shown here is derived from an EMBL/GenBank/DDBJ whole genome shotgun (WGS) entry which is preliminary data.</text>
</comment>
<protein>
    <submittedName>
        <fullName evidence="2">Uncharacterized protein</fullName>
    </submittedName>
</protein>
<dbReference type="Proteomes" id="UP001151582">
    <property type="component" value="Unassembled WGS sequence"/>
</dbReference>
<feature type="chain" id="PRO_5040756466" evidence="1">
    <location>
        <begin position="26"/>
        <end position="84"/>
    </location>
</feature>
<keyword evidence="1" id="KW-0732">Signal</keyword>
<sequence>MKATSLLYTLCVVPLLAGFTFQAFATIVPPVLSMGSSWPEVPIDPGSHTMMPGVRLPVSTEPKICMTELQLQQRIIYSESEPPY</sequence>
<dbReference type="EMBL" id="JANBQB010000986">
    <property type="protein sequence ID" value="KAJ1972708.1"/>
    <property type="molecule type" value="Genomic_DNA"/>
</dbReference>
<evidence type="ECO:0000313" key="3">
    <source>
        <dbReference type="Proteomes" id="UP001151582"/>
    </source>
</evidence>
<keyword evidence="3" id="KW-1185">Reference proteome</keyword>
<reference evidence="2" key="1">
    <citation type="submission" date="2022-07" db="EMBL/GenBank/DDBJ databases">
        <title>Phylogenomic reconstructions and comparative analyses of Kickxellomycotina fungi.</title>
        <authorList>
            <person name="Reynolds N.K."/>
            <person name="Stajich J.E."/>
            <person name="Barry K."/>
            <person name="Grigoriev I.V."/>
            <person name="Crous P."/>
            <person name="Smith M.E."/>
        </authorList>
    </citation>
    <scope>NUCLEOTIDE SEQUENCE</scope>
    <source>
        <strain evidence="2">RSA 567</strain>
    </source>
</reference>
<proteinExistence type="predicted"/>
<dbReference type="AlphaFoldDB" id="A0A9W8B0U9"/>
<name>A0A9W8B0U9_9FUNG</name>
<feature type="signal peptide" evidence="1">
    <location>
        <begin position="1"/>
        <end position="25"/>
    </location>
</feature>
<accession>A0A9W8B0U9</accession>
<organism evidence="2 3">
    <name type="scientific">Dimargaris verticillata</name>
    <dbReference type="NCBI Taxonomy" id="2761393"/>
    <lineage>
        <taxon>Eukaryota</taxon>
        <taxon>Fungi</taxon>
        <taxon>Fungi incertae sedis</taxon>
        <taxon>Zoopagomycota</taxon>
        <taxon>Kickxellomycotina</taxon>
        <taxon>Dimargaritomycetes</taxon>
        <taxon>Dimargaritales</taxon>
        <taxon>Dimargaritaceae</taxon>
        <taxon>Dimargaris</taxon>
    </lineage>
</organism>
<evidence type="ECO:0000256" key="1">
    <source>
        <dbReference type="SAM" id="SignalP"/>
    </source>
</evidence>
<gene>
    <name evidence="2" type="ORF">H4R34_005316</name>
</gene>